<evidence type="ECO:0000256" key="5">
    <source>
        <dbReference type="ARBA" id="ARBA00022741"/>
    </source>
</evidence>
<evidence type="ECO:0000256" key="7">
    <source>
        <dbReference type="ARBA" id="ARBA00022840"/>
    </source>
</evidence>
<dbReference type="SUPFAM" id="SSF55874">
    <property type="entry name" value="ATPase domain of HSP90 chaperone/DNA topoisomerase II/histidine kinase"/>
    <property type="match status" value="1"/>
</dbReference>
<keyword evidence="12" id="KW-1185">Reference proteome</keyword>
<dbReference type="InterPro" id="IPR011712">
    <property type="entry name" value="Sig_transdc_His_kin_sub3_dim/P"/>
</dbReference>
<accession>A0A8J8MKK1</accession>
<keyword evidence="8" id="KW-0902">Two-component regulatory system</keyword>
<dbReference type="KEGG" id="vpy:HZI73_11875"/>
<keyword evidence="4" id="KW-0808">Transferase</keyword>
<dbReference type="Gene3D" id="3.30.565.10">
    <property type="entry name" value="Histidine kinase-like ATPase, C-terminal domain"/>
    <property type="match status" value="1"/>
</dbReference>
<dbReference type="Pfam" id="PF02518">
    <property type="entry name" value="HATPase_c"/>
    <property type="match status" value="1"/>
</dbReference>
<evidence type="ECO:0000256" key="8">
    <source>
        <dbReference type="ARBA" id="ARBA00023012"/>
    </source>
</evidence>
<evidence type="ECO:0000256" key="6">
    <source>
        <dbReference type="ARBA" id="ARBA00022777"/>
    </source>
</evidence>
<feature type="transmembrane region" description="Helical" evidence="9">
    <location>
        <begin position="46"/>
        <end position="63"/>
    </location>
</feature>
<dbReference type="Proteomes" id="UP000683246">
    <property type="component" value="Chromosome"/>
</dbReference>
<keyword evidence="9" id="KW-1133">Transmembrane helix</keyword>
<dbReference type="EC" id="2.7.13.3" evidence="2"/>
<dbReference type="RefSeq" id="WP_212698439.1">
    <property type="nucleotide sequence ID" value="NZ_CP058649.1"/>
</dbReference>
<keyword evidence="6 11" id="KW-0418">Kinase</keyword>
<dbReference type="Pfam" id="PF07730">
    <property type="entry name" value="HisKA_3"/>
    <property type="match status" value="1"/>
</dbReference>
<dbReference type="InterPro" id="IPR050482">
    <property type="entry name" value="Sensor_HK_TwoCompSys"/>
</dbReference>
<dbReference type="GO" id="GO:0046983">
    <property type="term" value="F:protein dimerization activity"/>
    <property type="evidence" value="ECO:0007669"/>
    <property type="project" value="InterPro"/>
</dbReference>
<evidence type="ECO:0000256" key="4">
    <source>
        <dbReference type="ARBA" id="ARBA00022679"/>
    </source>
</evidence>
<evidence type="ECO:0000313" key="11">
    <source>
        <dbReference type="EMBL" id="QUI22943.1"/>
    </source>
</evidence>
<name>A0A8J8MKK1_9FIRM</name>
<dbReference type="GO" id="GO:0016020">
    <property type="term" value="C:membrane"/>
    <property type="evidence" value="ECO:0007669"/>
    <property type="project" value="InterPro"/>
</dbReference>
<dbReference type="CDD" id="cd16917">
    <property type="entry name" value="HATPase_UhpB-NarQ-NarX-like"/>
    <property type="match status" value="1"/>
</dbReference>
<dbReference type="PANTHER" id="PTHR24421">
    <property type="entry name" value="NITRATE/NITRITE SENSOR PROTEIN NARX-RELATED"/>
    <property type="match status" value="1"/>
</dbReference>
<feature type="domain" description="Histidine kinase/HSP90-like ATPase" evidence="10">
    <location>
        <begin position="267"/>
        <end position="355"/>
    </location>
</feature>
<dbReference type="EMBL" id="CP058649">
    <property type="protein sequence ID" value="QUI22943.1"/>
    <property type="molecule type" value="Genomic_DNA"/>
</dbReference>
<evidence type="ECO:0000256" key="9">
    <source>
        <dbReference type="SAM" id="Phobius"/>
    </source>
</evidence>
<reference evidence="11" key="1">
    <citation type="submission" date="2020-07" db="EMBL/GenBank/DDBJ databases">
        <title>Vallitalea pronyensis genome.</title>
        <authorList>
            <person name="Postec A."/>
        </authorList>
    </citation>
    <scope>NUCLEOTIDE SEQUENCE</scope>
    <source>
        <strain evidence="11">FatNI3</strain>
    </source>
</reference>
<feature type="transmembrane region" description="Helical" evidence="9">
    <location>
        <begin position="7"/>
        <end position="34"/>
    </location>
</feature>
<protein>
    <recommendedName>
        <fullName evidence="2">histidine kinase</fullName>
        <ecNumber evidence="2">2.7.13.3</ecNumber>
    </recommendedName>
</protein>
<dbReference type="GO" id="GO:0000155">
    <property type="term" value="F:phosphorelay sensor kinase activity"/>
    <property type="evidence" value="ECO:0007669"/>
    <property type="project" value="InterPro"/>
</dbReference>
<dbReference type="InterPro" id="IPR036890">
    <property type="entry name" value="HATPase_C_sf"/>
</dbReference>
<dbReference type="SMART" id="SM00387">
    <property type="entry name" value="HATPase_c"/>
    <property type="match status" value="1"/>
</dbReference>
<dbReference type="Gene3D" id="1.20.5.1930">
    <property type="match status" value="1"/>
</dbReference>
<keyword evidence="5" id="KW-0547">Nucleotide-binding</keyword>
<organism evidence="11 12">
    <name type="scientific">Vallitalea pronyensis</name>
    <dbReference type="NCBI Taxonomy" id="1348613"/>
    <lineage>
        <taxon>Bacteria</taxon>
        <taxon>Bacillati</taxon>
        <taxon>Bacillota</taxon>
        <taxon>Clostridia</taxon>
        <taxon>Lachnospirales</taxon>
        <taxon>Vallitaleaceae</taxon>
        <taxon>Vallitalea</taxon>
    </lineage>
</organism>
<evidence type="ECO:0000259" key="10">
    <source>
        <dbReference type="SMART" id="SM00387"/>
    </source>
</evidence>
<gene>
    <name evidence="11" type="ORF">HZI73_11875</name>
</gene>
<keyword evidence="9" id="KW-0812">Transmembrane</keyword>
<dbReference type="GO" id="GO:0005524">
    <property type="term" value="F:ATP binding"/>
    <property type="evidence" value="ECO:0007669"/>
    <property type="project" value="UniProtKB-KW"/>
</dbReference>
<sequence>MKYMVKALIIGSIAFEMAQVSITSMDIIFFLLLITVTLSMEEVGRKWQTLIFLFECIMMIYMYEGLGFSSTVLTLMIFDSLYFGFYVGLLPVLYMMLTGLPMFSMMHHMLLFVMTGATAYVLKRSKAKEIRDRSILDNERRVRYDLEVVQHALIQSNKEIERLTEVKERNRIARDLHDNIGHSMAGMLMQLQAAIKILHTNKPKAEGMLYGCVTKLQTSLETIRDTVHNMYHVKRVTMDTLKRIIDQYTYCTIDATYGGNFLHIPENHFKVLSFVLKEALTNVSKHSGASHVQVHMTNTGKLLRMQIKDNGKGYQGTAGGVGLRIMRERIEQLDGYFSIDGENGTRIVCVIPVRTENEHENYDS</sequence>
<dbReference type="PANTHER" id="PTHR24421:SF10">
    <property type="entry name" value="NITRATE_NITRITE SENSOR PROTEIN NARQ"/>
    <property type="match status" value="1"/>
</dbReference>
<feature type="transmembrane region" description="Helical" evidence="9">
    <location>
        <begin position="75"/>
        <end position="97"/>
    </location>
</feature>
<evidence type="ECO:0000313" key="12">
    <source>
        <dbReference type="Proteomes" id="UP000683246"/>
    </source>
</evidence>
<dbReference type="InterPro" id="IPR003594">
    <property type="entry name" value="HATPase_dom"/>
</dbReference>
<evidence type="ECO:0000256" key="2">
    <source>
        <dbReference type="ARBA" id="ARBA00012438"/>
    </source>
</evidence>
<comment type="catalytic activity">
    <reaction evidence="1">
        <text>ATP + protein L-histidine = ADP + protein N-phospho-L-histidine.</text>
        <dbReference type="EC" id="2.7.13.3"/>
    </reaction>
</comment>
<keyword evidence="7" id="KW-0067">ATP-binding</keyword>
<evidence type="ECO:0000256" key="1">
    <source>
        <dbReference type="ARBA" id="ARBA00000085"/>
    </source>
</evidence>
<keyword evidence="9" id="KW-0472">Membrane</keyword>
<proteinExistence type="predicted"/>
<keyword evidence="3" id="KW-0597">Phosphoprotein</keyword>
<evidence type="ECO:0000256" key="3">
    <source>
        <dbReference type="ARBA" id="ARBA00022553"/>
    </source>
</evidence>
<dbReference type="AlphaFoldDB" id="A0A8J8MKK1"/>